<keyword evidence="1 3" id="KW-0663">Pyridoxal phosphate</keyword>
<dbReference type="PIRSF" id="PIRSF000390">
    <property type="entry name" value="PLP_StrS"/>
    <property type="match status" value="1"/>
</dbReference>
<evidence type="ECO:0000256" key="3">
    <source>
        <dbReference type="RuleBase" id="RU004508"/>
    </source>
</evidence>
<proteinExistence type="inferred from homology"/>
<evidence type="ECO:0000256" key="1">
    <source>
        <dbReference type="ARBA" id="ARBA00022898"/>
    </source>
</evidence>
<dbReference type="InterPro" id="IPR015421">
    <property type="entry name" value="PyrdxlP-dep_Trfase_major"/>
</dbReference>
<organism evidence="4 5">
    <name type="scientific">Streptomyces gottesmaniae</name>
    <dbReference type="NCBI Taxonomy" id="3075518"/>
    <lineage>
        <taxon>Bacteria</taxon>
        <taxon>Bacillati</taxon>
        <taxon>Actinomycetota</taxon>
        <taxon>Actinomycetes</taxon>
        <taxon>Kitasatosporales</taxon>
        <taxon>Streptomycetaceae</taxon>
        <taxon>Streptomyces</taxon>
    </lineage>
</organism>
<dbReference type="InterPro" id="IPR015422">
    <property type="entry name" value="PyrdxlP-dep_Trfase_small"/>
</dbReference>
<dbReference type="Proteomes" id="UP001180737">
    <property type="component" value="Unassembled WGS sequence"/>
</dbReference>
<evidence type="ECO:0000256" key="2">
    <source>
        <dbReference type="ARBA" id="ARBA00037999"/>
    </source>
</evidence>
<dbReference type="PANTHER" id="PTHR30244:SF9">
    <property type="entry name" value="PROTEIN RV3402C"/>
    <property type="match status" value="1"/>
</dbReference>
<accession>A0ABU2ZCC2</accession>
<dbReference type="Gene3D" id="3.90.1150.10">
    <property type="entry name" value="Aspartate Aminotransferase, domain 1"/>
    <property type="match status" value="1"/>
</dbReference>
<reference evidence="4" key="1">
    <citation type="submission" date="2024-05" db="EMBL/GenBank/DDBJ databases">
        <title>30 novel species of actinomycetes from the DSMZ collection.</title>
        <authorList>
            <person name="Nouioui I."/>
        </authorList>
    </citation>
    <scope>NUCLEOTIDE SEQUENCE</scope>
    <source>
        <strain evidence="4">DSM 3412</strain>
    </source>
</reference>
<dbReference type="InterPro" id="IPR000653">
    <property type="entry name" value="DegT/StrS_aminotransferase"/>
</dbReference>
<sequence length="385" mass="41499">MDDSPVFREPLHVGRPNVGSRARLTERLDGALDRLYLTNGPLVREFEEELAKVAGVDHCVAVCNATIGLQVAARAAGIRGGDEIIVPAFTWVATAAALDWIGIVPVFCDADERTGNLDPSEVEALIGPRTRGIMGVHVFGRPCAMDELTEIADRHGLPLLFDAAHAIGCTYKGRPVGGFGTAEVFSFHATKFVNSFEGGAIVTRDAGFAERCRELRNFGITASGEIRSGGTNAKMNEAAAAMGLTSLEVMDELMGVNTLNHRRYEKGLEGLRGVRVRGQAEGERANHQYLVIEIDAATAGVHRDEVHAALGAQNVLSRRYFHPSCHQVEPYRSDPARHAPRPLPRAEALAERVLALPTGSAVGPSEIDKVCDIVRRCVSARTPAR</sequence>
<gene>
    <name evidence="4" type="ORF">RM704_43465</name>
</gene>
<dbReference type="InterPro" id="IPR015424">
    <property type="entry name" value="PyrdxlP-dep_Trfase"/>
</dbReference>
<dbReference type="EMBL" id="JAVRFJ010000071">
    <property type="protein sequence ID" value="MDT0574237.1"/>
    <property type="molecule type" value="Genomic_DNA"/>
</dbReference>
<comment type="caution">
    <text evidence="4">The sequence shown here is derived from an EMBL/GenBank/DDBJ whole genome shotgun (WGS) entry which is preliminary data.</text>
</comment>
<comment type="similarity">
    <text evidence="2 3">Belongs to the DegT/DnrJ/EryC1 family.</text>
</comment>
<evidence type="ECO:0000313" key="5">
    <source>
        <dbReference type="Proteomes" id="UP001180737"/>
    </source>
</evidence>
<keyword evidence="4" id="KW-0032">Aminotransferase</keyword>
<dbReference type="SUPFAM" id="SSF53383">
    <property type="entry name" value="PLP-dependent transferases"/>
    <property type="match status" value="1"/>
</dbReference>
<dbReference type="PANTHER" id="PTHR30244">
    <property type="entry name" value="TRANSAMINASE"/>
    <property type="match status" value="1"/>
</dbReference>
<keyword evidence="5" id="KW-1185">Reference proteome</keyword>
<protein>
    <submittedName>
        <fullName evidence="4">Aminotransferase class I/II-fold pyridoxal phosphate-dependent enzyme</fullName>
    </submittedName>
</protein>
<dbReference type="GO" id="GO:0008483">
    <property type="term" value="F:transaminase activity"/>
    <property type="evidence" value="ECO:0007669"/>
    <property type="project" value="UniProtKB-KW"/>
</dbReference>
<dbReference type="Gene3D" id="3.40.640.10">
    <property type="entry name" value="Type I PLP-dependent aspartate aminotransferase-like (Major domain)"/>
    <property type="match status" value="1"/>
</dbReference>
<dbReference type="Pfam" id="PF01041">
    <property type="entry name" value="DegT_DnrJ_EryC1"/>
    <property type="match status" value="1"/>
</dbReference>
<dbReference type="CDD" id="cd00616">
    <property type="entry name" value="AHBA_syn"/>
    <property type="match status" value="1"/>
</dbReference>
<keyword evidence="4" id="KW-0808">Transferase</keyword>
<evidence type="ECO:0000313" key="4">
    <source>
        <dbReference type="EMBL" id="MDT0574237.1"/>
    </source>
</evidence>
<name>A0ABU2ZCC2_9ACTN</name>